<dbReference type="GO" id="GO:0016491">
    <property type="term" value="F:oxidoreductase activity"/>
    <property type="evidence" value="ECO:0007669"/>
    <property type="project" value="UniProtKB-KW"/>
</dbReference>
<dbReference type="InterPro" id="IPR023210">
    <property type="entry name" value="NADP_OxRdtase_dom"/>
</dbReference>
<dbReference type="Gene3D" id="1.10.1660.10">
    <property type="match status" value="1"/>
</dbReference>
<feature type="domain" description="HTH merR-type" evidence="2">
    <location>
        <begin position="4"/>
        <end position="73"/>
    </location>
</feature>
<dbReference type="Pfam" id="PF13411">
    <property type="entry name" value="MerR_1"/>
    <property type="match status" value="1"/>
</dbReference>
<dbReference type="InterPro" id="IPR000551">
    <property type="entry name" value="MerR-type_HTH_dom"/>
</dbReference>
<dbReference type="PANTHER" id="PTHR43625">
    <property type="entry name" value="AFLATOXIN B1 ALDEHYDE REDUCTASE"/>
    <property type="match status" value="1"/>
</dbReference>
<dbReference type="HOGENOM" id="CLU_023205_2_1_11"/>
<dbReference type="SMART" id="SM00422">
    <property type="entry name" value="HTH_MERR"/>
    <property type="match status" value="1"/>
</dbReference>
<evidence type="ECO:0000313" key="4">
    <source>
        <dbReference type="Proteomes" id="UP000001918"/>
    </source>
</evidence>
<dbReference type="AlphaFoldDB" id="D1A5H8"/>
<dbReference type="Gene3D" id="3.20.20.100">
    <property type="entry name" value="NADP-dependent oxidoreductase domain"/>
    <property type="match status" value="1"/>
</dbReference>
<proteinExistence type="predicted"/>
<accession>D1A5H8</accession>
<dbReference type="PANTHER" id="PTHR43625:SF40">
    <property type="entry name" value="ALDO-KETO REDUCTASE YAKC [NADP(+)]"/>
    <property type="match status" value="1"/>
</dbReference>
<dbReference type="PROSITE" id="PS00552">
    <property type="entry name" value="HTH_MERR_1"/>
    <property type="match status" value="1"/>
</dbReference>
<dbReference type="PROSITE" id="PS50937">
    <property type="entry name" value="HTH_MERR_2"/>
    <property type="match status" value="1"/>
</dbReference>
<dbReference type="GO" id="GO:0006355">
    <property type="term" value="P:regulation of DNA-templated transcription"/>
    <property type="evidence" value="ECO:0007669"/>
    <property type="project" value="InterPro"/>
</dbReference>
<dbReference type="Pfam" id="PF00248">
    <property type="entry name" value="Aldo_ket_red"/>
    <property type="match status" value="1"/>
</dbReference>
<sequence length="449" mass="49897">MDEGLTIAEVAARTGLSAHTLRYYERVGLLKAPARSVNGHRRYQARDLERIHLITRLRATGMPIADMRRYFALVDIGPHTVSERKRLLLEHRARVVEQIRQLDADLALIDQKISKYERREDGMMTSTRTLGRGLVSSSLGLGCMGMSDFYGPGDESEAVATIHRALDLGITHLDTSDMYGPFTNEQLVGKAIKGRREEVLLATKFGIERLPDGTRVGVNGRPEYVRKCCDASLQRLGVDHIDLYYQHRVDPSVPIEETWGALAELVQAGKVRHLGISEATPQTLRRAHAVHPITAGQYEYSLFTRDLEQDVLPTLRELGIGLVAYSPLGRGLLTGAITSRDQLADGDFRAGNPRFQEGNFERNLALAQRVRQMAEAKGVTAAQLALAWVLARGEDIVPIPGTKRRSRLEENAAARDIELTREDLAALEEAVPADAVAGDRYPDMRTVRH</sequence>
<dbReference type="InterPro" id="IPR050791">
    <property type="entry name" value="Aldo-Keto_reductase"/>
</dbReference>
<dbReference type="OrthoDB" id="9768793at2"/>
<evidence type="ECO:0000313" key="3">
    <source>
        <dbReference type="EMBL" id="ACY96338.1"/>
    </source>
</evidence>
<dbReference type="InterPro" id="IPR036812">
    <property type="entry name" value="NAD(P)_OxRdtase_dom_sf"/>
</dbReference>
<gene>
    <name evidence="3" type="ordered locus">Tcur_0745</name>
</gene>
<dbReference type="Proteomes" id="UP000001918">
    <property type="component" value="Chromosome"/>
</dbReference>
<dbReference type="PRINTS" id="PR00069">
    <property type="entry name" value="ALDKETRDTASE"/>
</dbReference>
<dbReference type="eggNOG" id="COG0789">
    <property type="taxonomic scope" value="Bacteria"/>
</dbReference>
<dbReference type="SUPFAM" id="SSF46955">
    <property type="entry name" value="Putative DNA-binding domain"/>
    <property type="match status" value="1"/>
</dbReference>
<dbReference type="CDD" id="cd19076">
    <property type="entry name" value="AKR_AKR13A_13D"/>
    <property type="match status" value="1"/>
</dbReference>
<evidence type="ECO:0000259" key="2">
    <source>
        <dbReference type="PROSITE" id="PS50937"/>
    </source>
</evidence>
<dbReference type="EMBL" id="CP001738">
    <property type="protein sequence ID" value="ACY96338.1"/>
    <property type="molecule type" value="Genomic_DNA"/>
</dbReference>
<dbReference type="GO" id="GO:0003677">
    <property type="term" value="F:DNA binding"/>
    <property type="evidence" value="ECO:0007669"/>
    <property type="project" value="InterPro"/>
</dbReference>
<evidence type="ECO:0000256" key="1">
    <source>
        <dbReference type="ARBA" id="ARBA00023002"/>
    </source>
</evidence>
<organism evidence="3 4">
    <name type="scientific">Thermomonospora curvata (strain ATCC 19995 / DSM 43183 / JCM 3096 / KCTC 9072 / NBRC 15933 / NCIMB 10081 / Henssen B9)</name>
    <dbReference type="NCBI Taxonomy" id="471852"/>
    <lineage>
        <taxon>Bacteria</taxon>
        <taxon>Bacillati</taxon>
        <taxon>Actinomycetota</taxon>
        <taxon>Actinomycetes</taxon>
        <taxon>Streptosporangiales</taxon>
        <taxon>Thermomonosporaceae</taxon>
        <taxon>Thermomonospora</taxon>
    </lineage>
</organism>
<dbReference type="STRING" id="471852.Tcur_0745"/>
<dbReference type="SUPFAM" id="SSF51430">
    <property type="entry name" value="NAD(P)-linked oxidoreductase"/>
    <property type="match status" value="1"/>
</dbReference>
<dbReference type="RefSeq" id="WP_012851122.1">
    <property type="nucleotide sequence ID" value="NC_013510.1"/>
</dbReference>
<dbReference type="eggNOG" id="COG0667">
    <property type="taxonomic scope" value="Bacteria"/>
</dbReference>
<dbReference type="InterPro" id="IPR009061">
    <property type="entry name" value="DNA-bd_dom_put_sf"/>
</dbReference>
<reference evidence="3 4" key="1">
    <citation type="journal article" date="2011" name="Stand. Genomic Sci.">
        <title>Complete genome sequence of Thermomonospora curvata type strain (B9).</title>
        <authorList>
            <person name="Chertkov O."/>
            <person name="Sikorski J."/>
            <person name="Nolan M."/>
            <person name="Lapidus A."/>
            <person name="Lucas S."/>
            <person name="Del Rio T.G."/>
            <person name="Tice H."/>
            <person name="Cheng J.F."/>
            <person name="Goodwin L."/>
            <person name="Pitluck S."/>
            <person name="Liolios K."/>
            <person name="Ivanova N."/>
            <person name="Mavromatis K."/>
            <person name="Mikhailova N."/>
            <person name="Ovchinnikova G."/>
            <person name="Pati A."/>
            <person name="Chen A."/>
            <person name="Palaniappan K."/>
            <person name="Djao O.D."/>
            <person name="Land M."/>
            <person name="Hauser L."/>
            <person name="Chang Y.J."/>
            <person name="Jeffries C.D."/>
            <person name="Brettin T."/>
            <person name="Han C."/>
            <person name="Detter J.C."/>
            <person name="Rohde M."/>
            <person name="Goker M."/>
            <person name="Woyke T."/>
            <person name="Bristow J."/>
            <person name="Eisen J.A."/>
            <person name="Markowitz V."/>
            <person name="Hugenholtz P."/>
            <person name="Klenk H.P."/>
            <person name="Kyrpides N.C."/>
        </authorList>
    </citation>
    <scope>NUCLEOTIDE SEQUENCE [LARGE SCALE GENOMIC DNA]</scope>
    <source>
        <strain evidence="4">ATCC 19995 / DSM 43183 / JCM 3096 / KCTC 9072 / NBRC 15933 / NCIMB 10081 / Henssen B9</strain>
    </source>
</reference>
<keyword evidence="4" id="KW-1185">Reference proteome</keyword>
<keyword evidence="1" id="KW-0560">Oxidoreductase</keyword>
<dbReference type="GO" id="GO:0005737">
    <property type="term" value="C:cytoplasm"/>
    <property type="evidence" value="ECO:0007669"/>
    <property type="project" value="TreeGrafter"/>
</dbReference>
<dbReference type="InterPro" id="IPR020471">
    <property type="entry name" value="AKR"/>
</dbReference>
<name>D1A5H8_THECD</name>
<protein>
    <submittedName>
        <fullName evidence="3">Aldo/keto reductase</fullName>
    </submittedName>
</protein>
<dbReference type="KEGG" id="tcu:Tcur_0745"/>
<dbReference type="PRINTS" id="PR00040">
    <property type="entry name" value="HTHMERR"/>
</dbReference>
<dbReference type="CDD" id="cd01109">
    <property type="entry name" value="HTH_YyaN"/>
    <property type="match status" value="1"/>
</dbReference>